<keyword evidence="2" id="KW-1185">Reference proteome</keyword>
<dbReference type="EMBL" id="JAWDGP010007412">
    <property type="protein sequence ID" value="KAK3719780.1"/>
    <property type="molecule type" value="Genomic_DNA"/>
</dbReference>
<name>A0AAE1CND9_9GAST</name>
<accession>A0AAE1CND9</accession>
<gene>
    <name evidence="1" type="ORF">RRG08_040083</name>
</gene>
<proteinExistence type="predicted"/>
<protein>
    <submittedName>
        <fullName evidence="1">Uncharacterized protein</fullName>
    </submittedName>
</protein>
<reference evidence="1" key="1">
    <citation type="journal article" date="2023" name="G3 (Bethesda)">
        <title>A reference genome for the long-term kleptoplast-retaining sea slug Elysia crispata morphotype clarki.</title>
        <authorList>
            <person name="Eastman K.E."/>
            <person name="Pendleton A.L."/>
            <person name="Shaikh M.A."/>
            <person name="Suttiyut T."/>
            <person name="Ogas R."/>
            <person name="Tomko P."/>
            <person name="Gavelis G."/>
            <person name="Widhalm J.R."/>
            <person name="Wisecaver J.H."/>
        </authorList>
    </citation>
    <scope>NUCLEOTIDE SEQUENCE</scope>
    <source>
        <strain evidence="1">ECLA1</strain>
    </source>
</reference>
<organism evidence="1 2">
    <name type="scientific">Elysia crispata</name>
    <name type="common">lettuce slug</name>
    <dbReference type="NCBI Taxonomy" id="231223"/>
    <lineage>
        <taxon>Eukaryota</taxon>
        <taxon>Metazoa</taxon>
        <taxon>Spiralia</taxon>
        <taxon>Lophotrochozoa</taxon>
        <taxon>Mollusca</taxon>
        <taxon>Gastropoda</taxon>
        <taxon>Heterobranchia</taxon>
        <taxon>Euthyneura</taxon>
        <taxon>Panpulmonata</taxon>
        <taxon>Sacoglossa</taxon>
        <taxon>Placobranchoidea</taxon>
        <taxon>Plakobranchidae</taxon>
        <taxon>Elysia</taxon>
    </lineage>
</organism>
<comment type="caution">
    <text evidence="1">The sequence shown here is derived from an EMBL/GenBank/DDBJ whole genome shotgun (WGS) entry which is preliminary data.</text>
</comment>
<sequence length="156" mass="17620">MTSPRIISQWVACCTQYLLQVIKSRWLGGLYDLQSVPLSLRSRHTSRTARVMSPQNKPRDLETYLAKARNSTLLKLSNKNNHCIDDHSDIHHSNSQLGVEITAELACQTPGKPLYTLKTCTDHTSYRSLGSEKSIIEHADCSRTAMRCTFQSTILK</sequence>
<evidence type="ECO:0000313" key="1">
    <source>
        <dbReference type="EMBL" id="KAK3719780.1"/>
    </source>
</evidence>
<dbReference type="AlphaFoldDB" id="A0AAE1CND9"/>
<dbReference type="Proteomes" id="UP001283361">
    <property type="component" value="Unassembled WGS sequence"/>
</dbReference>
<evidence type="ECO:0000313" key="2">
    <source>
        <dbReference type="Proteomes" id="UP001283361"/>
    </source>
</evidence>